<name>A0A0G3CFD3_METBA</name>
<reference evidence="3" key="1">
    <citation type="submission" date="2014-06" db="EMBL/GenBank/DDBJ databases">
        <title>The complete genome sequence of Methanosarcina barkeri CM1.</title>
        <authorList>
            <consortium name="Pastoral Greenhouse Gas Research Consortium"/>
            <person name="Lambie S.C."/>
            <person name="Leahy S.C."/>
            <person name="Kelly W.J."/>
            <person name="Li D."/>
            <person name="Reilly K."/>
            <person name="Attwood G.T."/>
            <person name="Altermann E."/>
        </authorList>
    </citation>
    <scope>NUCLEOTIDE SEQUENCE [LARGE SCALE GENOMIC DNA]</scope>
    <source>
        <strain evidence="3">CM1</strain>
    </source>
</reference>
<evidence type="ECO:0000313" key="3">
    <source>
        <dbReference type="Proteomes" id="UP000035331"/>
    </source>
</evidence>
<feature type="transmembrane region" description="Helical" evidence="1">
    <location>
        <begin position="25"/>
        <end position="45"/>
    </location>
</feature>
<proteinExistence type="predicted"/>
<gene>
    <name evidence="2" type="ORF">MCM1_2450</name>
</gene>
<evidence type="ECO:0000256" key="1">
    <source>
        <dbReference type="SAM" id="Phobius"/>
    </source>
</evidence>
<organism evidence="2 3">
    <name type="scientific">Methanosarcina barkeri CM1</name>
    <dbReference type="NCBI Taxonomy" id="796385"/>
    <lineage>
        <taxon>Archaea</taxon>
        <taxon>Methanobacteriati</taxon>
        <taxon>Methanobacteriota</taxon>
        <taxon>Stenosarchaea group</taxon>
        <taxon>Methanomicrobia</taxon>
        <taxon>Methanosarcinales</taxon>
        <taxon>Methanosarcinaceae</taxon>
        <taxon>Methanosarcina</taxon>
    </lineage>
</organism>
<dbReference type="PATRIC" id="fig|796385.3.peg.3010"/>
<reference evidence="2 3" key="2">
    <citation type="journal article" date="2015" name="Stand. Genomic Sci.">
        <title>The complete genome sequence of the rumen methanogen Methanosarcina barkeri CM1.</title>
        <authorList>
            <person name="Lambie S.C."/>
            <person name="Kelly W.J."/>
            <person name="Leahy S.C."/>
            <person name="Li D."/>
            <person name="Reilly K."/>
            <person name="McAllister T.A."/>
            <person name="Valle E.R."/>
            <person name="Attwood G.T."/>
            <person name="Altermann E."/>
        </authorList>
    </citation>
    <scope>NUCLEOTIDE SEQUENCE [LARGE SCALE GENOMIC DNA]</scope>
    <source>
        <strain evidence="2 3">CM1</strain>
    </source>
</reference>
<keyword evidence="1" id="KW-0472">Membrane</keyword>
<accession>A0A0G3CFD3</accession>
<evidence type="ECO:0000313" key="2">
    <source>
        <dbReference type="EMBL" id="AKJ39465.1"/>
    </source>
</evidence>
<protein>
    <submittedName>
        <fullName evidence="2">Uncharacterized protein</fullName>
    </submittedName>
</protein>
<keyword evidence="1" id="KW-0812">Transmembrane</keyword>
<dbReference type="EMBL" id="CP008746">
    <property type="protein sequence ID" value="AKJ39465.1"/>
    <property type="molecule type" value="Genomic_DNA"/>
</dbReference>
<keyword evidence="1" id="KW-1133">Transmembrane helix</keyword>
<feature type="transmembrane region" description="Helical" evidence="1">
    <location>
        <begin position="66"/>
        <end position="86"/>
    </location>
</feature>
<sequence>MNNETAMYGSSAAGKMSYSHTVTLYGLPVIYIVIGALVILVILYLSCRVKRKDCQHFMKKSSYLKLFIAFFVPLFFYNMYNMYNSFWHYNIYNKSWDNHFWFTDPISIIITTSTLSLMESIIPYLFITLSILIIKCNRKSS</sequence>
<feature type="transmembrane region" description="Helical" evidence="1">
    <location>
        <begin position="106"/>
        <end position="134"/>
    </location>
</feature>
<dbReference type="Proteomes" id="UP000035331">
    <property type="component" value="Chromosome"/>
</dbReference>
<dbReference type="AlphaFoldDB" id="A0A0G3CFD3"/>